<accession>A0A2H1WIJ9</accession>
<evidence type="ECO:0000313" key="2">
    <source>
        <dbReference type="EMBL" id="SOQ52900.1"/>
    </source>
</evidence>
<protein>
    <submittedName>
        <fullName evidence="2">SFRICE_026396</fullName>
    </submittedName>
</protein>
<name>A0A2H1WIJ9_SPOFR</name>
<proteinExistence type="predicted"/>
<organism evidence="2">
    <name type="scientific">Spodoptera frugiperda</name>
    <name type="common">Fall armyworm</name>
    <dbReference type="NCBI Taxonomy" id="7108"/>
    <lineage>
        <taxon>Eukaryota</taxon>
        <taxon>Metazoa</taxon>
        <taxon>Ecdysozoa</taxon>
        <taxon>Arthropoda</taxon>
        <taxon>Hexapoda</taxon>
        <taxon>Insecta</taxon>
        <taxon>Pterygota</taxon>
        <taxon>Neoptera</taxon>
        <taxon>Endopterygota</taxon>
        <taxon>Lepidoptera</taxon>
        <taxon>Glossata</taxon>
        <taxon>Ditrysia</taxon>
        <taxon>Noctuoidea</taxon>
        <taxon>Noctuidae</taxon>
        <taxon>Amphipyrinae</taxon>
        <taxon>Spodoptera</taxon>
    </lineage>
</organism>
<dbReference type="AlphaFoldDB" id="A0A2H1WIJ9"/>
<reference evidence="2" key="1">
    <citation type="submission" date="2016-07" db="EMBL/GenBank/DDBJ databases">
        <authorList>
            <person name="Bretaudeau A."/>
        </authorList>
    </citation>
    <scope>NUCLEOTIDE SEQUENCE</scope>
    <source>
        <strain evidence="2">Rice</strain>
        <tissue evidence="2">Whole body</tissue>
    </source>
</reference>
<sequence>MVAHPRQEQSRAADYLAGLPGYQLEAGVETARFIPTDMSETSDPTWRVANILTRSNFPPISLASVKIARSRGIGLRPYSVRSVESQYTQRHAFYPRRSRQRHITARNAAIQCTPTFHHLCYKFHVIGGEPIAIIPGTFPDSVLLPRNFRKSEQPSNTLPDPGIEPETPCPAVVLATTRPTRQLRATTEKFSKNRKKPSSTSPDPGIEPETPCSAVALATTSTNEAVTTHTRKKVGHILRSKPCLSVNHAESTKQIVMKFGIQAGYELTWVIGHF</sequence>
<evidence type="ECO:0000256" key="1">
    <source>
        <dbReference type="SAM" id="MobiDB-lite"/>
    </source>
</evidence>
<dbReference type="EMBL" id="ODYU01008907">
    <property type="protein sequence ID" value="SOQ52900.1"/>
    <property type="molecule type" value="Genomic_DNA"/>
</dbReference>
<gene>
    <name evidence="2" type="ORF">SFRICE_026396</name>
</gene>
<feature type="region of interest" description="Disordered" evidence="1">
    <location>
        <begin position="180"/>
        <end position="211"/>
    </location>
</feature>